<sequence>MDDAGACTTSIVRLRPCTLLQLPAHPAFASSEGPPPSTHPSLSCFLSALLLEATARADSIATDFKLRGSKPSPPAEALVESLCGVVRPRGERGAARHGETWFARRSVHEDARRVGTADWEEFDDGIRVDHARKEGEYTPDVLDARRVLDWADELAKAEVQVEGCEGAVELSVHEMCHSIPTPLCNRTFTVLVASFAVSPAVSLVAQIPVDLSTFPAAFRQEHVMYANGRHRQAGASGAGRGQMVVGEYVSVERITRVEQDGKKHVRWEMATASDAKGWLPAGMQKLGIPGAIRKDVGLFLRWTADRRGCCTERR</sequence>
<feature type="domain" description="DUF3074" evidence="1">
    <location>
        <begin position="101"/>
        <end position="303"/>
    </location>
</feature>
<dbReference type="Proteomes" id="UP000799766">
    <property type="component" value="Unassembled WGS sequence"/>
</dbReference>
<organism evidence="2 3">
    <name type="scientific">Lineolata rhizophorae</name>
    <dbReference type="NCBI Taxonomy" id="578093"/>
    <lineage>
        <taxon>Eukaryota</taxon>
        <taxon>Fungi</taxon>
        <taxon>Dikarya</taxon>
        <taxon>Ascomycota</taxon>
        <taxon>Pezizomycotina</taxon>
        <taxon>Dothideomycetes</taxon>
        <taxon>Dothideomycetes incertae sedis</taxon>
        <taxon>Lineolatales</taxon>
        <taxon>Lineolataceae</taxon>
        <taxon>Lineolata</taxon>
    </lineage>
</organism>
<gene>
    <name evidence="2" type="ORF">BDY21DRAFT_345681</name>
</gene>
<accession>A0A6A6NY08</accession>
<dbReference type="InterPro" id="IPR024500">
    <property type="entry name" value="DUF3074"/>
</dbReference>
<proteinExistence type="predicted"/>
<dbReference type="OrthoDB" id="6423603at2759"/>
<evidence type="ECO:0000259" key="1">
    <source>
        <dbReference type="Pfam" id="PF11274"/>
    </source>
</evidence>
<dbReference type="Pfam" id="PF11274">
    <property type="entry name" value="DUF3074"/>
    <property type="match status" value="1"/>
</dbReference>
<name>A0A6A6NY08_9PEZI</name>
<evidence type="ECO:0000313" key="2">
    <source>
        <dbReference type="EMBL" id="KAF2456636.1"/>
    </source>
</evidence>
<dbReference type="SUPFAM" id="SSF55961">
    <property type="entry name" value="Bet v1-like"/>
    <property type="match status" value="1"/>
</dbReference>
<dbReference type="AlphaFoldDB" id="A0A6A6NY08"/>
<dbReference type="PANTHER" id="PTHR40370">
    <property type="entry name" value="EXPRESSED PROTEIN"/>
    <property type="match status" value="1"/>
</dbReference>
<reference evidence="2" key="1">
    <citation type="journal article" date="2020" name="Stud. Mycol.">
        <title>101 Dothideomycetes genomes: a test case for predicting lifestyles and emergence of pathogens.</title>
        <authorList>
            <person name="Haridas S."/>
            <person name="Albert R."/>
            <person name="Binder M."/>
            <person name="Bloem J."/>
            <person name="Labutti K."/>
            <person name="Salamov A."/>
            <person name="Andreopoulos B."/>
            <person name="Baker S."/>
            <person name="Barry K."/>
            <person name="Bills G."/>
            <person name="Bluhm B."/>
            <person name="Cannon C."/>
            <person name="Castanera R."/>
            <person name="Culley D."/>
            <person name="Daum C."/>
            <person name="Ezra D."/>
            <person name="Gonzalez J."/>
            <person name="Henrissat B."/>
            <person name="Kuo A."/>
            <person name="Liang C."/>
            <person name="Lipzen A."/>
            <person name="Lutzoni F."/>
            <person name="Magnuson J."/>
            <person name="Mondo S."/>
            <person name="Nolan M."/>
            <person name="Ohm R."/>
            <person name="Pangilinan J."/>
            <person name="Park H.-J."/>
            <person name="Ramirez L."/>
            <person name="Alfaro M."/>
            <person name="Sun H."/>
            <person name="Tritt A."/>
            <person name="Yoshinaga Y."/>
            <person name="Zwiers L.-H."/>
            <person name="Turgeon B."/>
            <person name="Goodwin S."/>
            <person name="Spatafora J."/>
            <person name="Crous P."/>
            <person name="Grigoriev I."/>
        </authorList>
    </citation>
    <scope>NUCLEOTIDE SEQUENCE</scope>
    <source>
        <strain evidence="2">ATCC 16933</strain>
    </source>
</reference>
<dbReference type="EMBL" id="MU001682">
    <property type="protein sequence ID" value="KAF2456636.1"/>
    <property type="molecule type" value="Genomic_DNA"/>
</dbReference>
<dbReference type="PANTHER" id="PTHR40370:SF1">
    <property type="entry name" value="DUF3074 DOMAIN-CONTAINING PROTEIN"/>
    <property type="match status" value="1"/>
</dbReference>
<protein>
    <recommendedName>
        <fullName evidence="1">DUF3074 domain-containing protein</fullName>
    </recommendedName>
</protein>
<keyword evidence="3" id="KW-1185">Reference proteome</keyword>
<evidence type="ECO:0000313" key="3">
    <source>
        <dbReference type="Proteomes" id="UP000799766"/>
    </source>
</evidence>